<evidence type="ECO:0000256" key="3">
    <source>
        <dbReference type="ARBA" id="ARBA00043265"/>
    </source>
</evidence>
<dbReference type="GO" id="GO:0019814">
    <property type="term" value="C:immunoglobulin complex"/>
    <property type="evidence" value="ECO:0007669"/>
    <property type="project" value="UniProtKB-KW"/>
</dbReference>
<feature type="chain" id="PRO_5034838137" description="Ig-like domain-containing protein" evidence="5">
    <location>
        <begin position="20"/>
        <end position="154"/>
    </location>
</feature>
<keyword evidence="8" id="KW-1185">Reference proteome</keyword>
<dbReference type="InterPro" id="IPR003599">
    <property type="entry name" value="Ig_sub"/>
</dbReference>
<evidence type="ECO:0000313" key="8">
    <source>
        <dbReference type="Proteomes" id="UP000694547"/>
    </source>
</evidence>
<evidence type="ECO:0000259" key="6">
    <source>
        <dbReference type="PROSITE" id="PS50835"/>
    </source>
</evidence>
<keyword evidence="2" id="KW-1064">Adaptive immunity</keyword>
<dbReference type="SUPFAM" id="SSF48726">
    <property type="entry name" value="Immunoglobulin"/>
    <property type="match status" value="1"/>
</dbReference>
<dbReference type="FunFam" id="2.60.40.10:FF:001259">
    <property type="entry name" value="Immunoglobulin heavy variable 13-2"/>
    <property type="match status" value="1"/>
</dbReference>
<dbReference type="InterPro" id="IPR036179">
    <property type="entry name" value="Ig-like_dom_sf"/>
</dbReference>
<dbReference type="Ensembl" id="ENSPEMT00000038663.1">
    <property type="protein sequence ID" value="ENSPEMP00000032270.1"/>
    <property type="gene ID" value="ENSPEMG00000024932.1"/>
</dbReference>
<evidence type="ECO:0000256" key="2">
    <source>
        <dbReference type="ARBA" id="ARBA00023130"/>
    </source>
</evidence>
<evidence type="ECO:0000313" key="7">
    <source>
        <dbReference type="Ensembl" id="ENSPEMP00000032270.1"/>
    </source>
</evidence>
<evidence type="ECO:0000256" key="5">
    <source>
        <dbReference type="SAM" id="SignalP"/>
    </source>
</evidence>
<feature type="domain" description="Ig-like" evidence="6">
    <location>
        <begin position="34"/>
        <end position="127"/>
    </location>
</feature>
<keyword evidence="3" id="KW-1280">Immunoglobulin</keyword>
<reference evidence="7 8" key="1">
    <citation type="submission" date="2018-10" db="EMBL/GenBank/DDBJ databases">
        <title>Improved assembly of the deer mouse Peromyscus maniculatus genome.</title>
        <authorList>
            <person name="Lassance J.-M."/>
            <person name="Hoekstra H.E."/>
        </authorList>
    </citation>
    <scope>NUCLEOTIDE SEQUENCE [LARGE SCALE GENOMIC DNA]</scope>
</reference>
<feature type="compositionally biased region" description="Polar residues" evidence="4">
    <location>
        <begin position="118"/>
        <end position="130"/>
    </location>
</feature>
<dbReference type="InterPro" id="IPR013783">
    <property type="entry name" value="Ig-like_fold"/>
</dbReference>
<dbReference type="InterPro" id="IPR050199">
    <property type="entry name" value="IgHV"/>
</dbReference>
<dbReference type="Gene3D" id="2.60.40.10">
    <property type="entry name" value="Immunoglobulins"/>
    <property type="match status" value="1"/>
</dbReference>
<evidence type="ECO:0000256" key="4">
    <source>
        <dbReference type="SAM" id="MobiDB-lite"/>
    </source>
</evidence>
<sequence length="154" mass="17171">MELRLSWVFLVVLLKGVQCEVQLVESGGGLMQPGKSLKLSCTASGFTFSNAWMSWVRQAPGKGLEWVAQIEPKSYNYSVKGRFTISRDDSKSSLYLQMNSLRAEDTAIYYCTRQGEGSSVRNHTQTSLQRCSEPAGSTKHTPRGRAVQIRSRNS</sequence>
<dbReference type="GeneTree" id="ENSGT01050000244936"/>
<dbReference type="PROSITE" id="PS50835">
    <property type="entry name" value="IG_LIKE"/>
    <property type="match status" value="1"/>
</dbReference>
<accession>A0A8C8UP25</accession>
<feature type="region of interest" description="Disordered" evidence="4">
    <location>
        <begin position="118"/>
        <end position="154"/>
    </location>
</feature>
<keyword evidence="1" id="KW-0391">Immunity</keyword>
<name>A0A8C8UP25_PERMB</name>
<dbReference type="GO" id="GO:0002250">
    <property type="term" value="P:adaptive immune response"/>
    <property type="evidence" value="ECO:0007669"/>
    <property type="project" value="UniProtKB-KW"/>
</dbReference>
<dbReference type="GO" id="GO:0005576">
    <property type="term" value="C:extracellular region"/>
    <property type="evidence" value="ECO:0007669"/>
    <property type="project" value="UniProtKB-ARBA"/>
</dbReference>
<keyword evidence="5" id="KW-0732">Signal</keyword>
<dbReference type="Proteomes" id="UP000694547">
    <property type="component" value="Chromosome 14"/>
</dbReference>
<dbReference type="PANTHER" id="PTHR23266">
    <property type="entry name" value="IMMUNOGLOBULIN HEAVY CHAIN"/>
    <property type="match status" value="1"/>
</dbReference>
<dbReference type="SMART" id="SM00409">
    <property type="entry name" value="IG"/>
    <property type="match status" value="1"/>
</dbReference>
<protein>
    <recommendedName>
        <fullName evidence="6">Ig-like domain-containing protein</fullName>
    </recommendedName>
</protein>
<dbReference type="Pfam" id="PF07686">
    <property type="entry name" value="V-set"/>
    <property type="match status" value="1"/>
</dbReference>
<dbReference type="InterPro" id="IPR007110">
    <property type="entry name" value="Ig-like_dom"/>
</dbReference>
<reference evidence="7" key="2">
    <citation type="submission" date="2025-08" db="UniProtKB">
        <authorList>
            <consortium name="Ensembl"/>
        </authorList>
    </citation>
    <scope>IDENTIFICATION</scope>
</reference>
<dbReference type="AlphaFoldDB" id="A0A8C8UP25"/>
<feature type="signal peptide" evidence="5">
    <location>
        <begin position="1"/>
        <end position="19"/>
    </location>
</feature>
<organism evidence="7 8">
    <name type="scientific">Peromyscus maniculatus bairdii</name>
    <name type="common">Prairie deer mouse</name>
    <dbReference type="NCBI Taxonomy" id="230844"/>
    <lineage>
        <taxon>Eukaryota</taxon>
        <taxon>Metazoa</taxon>
        <taxon>Chordata</taxon>
        <taxon>Craniata</taxon>
        <taxon>Vertebrata</taxon>
        <taxon>Euteleostomi</taxon>
        <taxon>Mammalia</taxon>
        <taxon>Eutheria</taxon>
        <taxon>Euarchontoglires</taxon>
        <taxon>Glires</taxon>
        <taxon>Rodentia</taxon>
        <taxon>Myomorpha</taxon>
        <taxon>Muroidea</taxon>
        <taxon>Cricetidae</taxon>
        <taxon>Neotominae</taxon>
        <taxon>Peromyscus</taxon>
    </lineage>
</organism>
<dbReference type="InterPro" id="IPR013106">
    <property type="entry name" value="Ig_V-set"/>
</dbReference>
<proteinExistence type="predicted"/>
<reference evidence="7" key="3">
    <citation type="submission" date="2025-09" db="UniProtKB">
        <authorList>
            <consortium name="Ensembl"/>
        </authorList>
    </citation>
    <scope>IDENTIFICATION</scope>
</reference>
<evidence type="ECO:0000256" key="1">
    <source>
        <dbReference type="ARBA" id="ARBA00022859"/>
    </source>
</evidence>
<dbReference type="SMART" id="SM00406">
    <property type="entry name" value="IGv"/>
    <property type="match status" value="1"/>
</dbReference>